<reference evidence="2" key="1">
    <citation type="submission" date="2020-06" db="EMBL/GenBank/DDBJ databases">
        <title>Whole Genome Sequence of Bradyrhizobium sp. Strain 1S1.</title>
        <authorList>
            <person name="Bromfield E.S.P."/>
            <person name="Cloutier S."/>
        </authorList>
    </citation>
    <scope>NUCLEOTIDE SEQUENCE [LARGE SCALE GENOMIC DNA]</scope>
    <source>
        <strain evidence="2">1S1</strain>
    </source>
</reference>
<dbReference type="RefSeq" id="WP_166205553.1">
    <property type="nucleotide sequence ID" value="NZ_CP088285.1"/>
</dbReference>
<evidence type="ECO:0000313" key="3">
    <source>
        <dbReference type="EMBL" id="WXC83792.1"/>
    </source>
</evidence>
<feature type="region of interest" description="Disordered" evidence="1">
    <location>
        <begin position="1"/>
        <end position="27"/>
    </location>
</feature>
<keyword evidence="4" id="KW-1185">Reference proteome</keyword>
<evidence type="ECO:0000256" key="1">
    <source>
        <dbReference type="SAM" id="MobiDB-lite"/>
    </source>
</evidence>
<dbReference type="EMBL" id="JAAOLE020000001">
    <property type="protein sequence ID" value="NVI46202.1"/>
    <property type="molecule type" value="Genomic_DNA"/>
</dbReference>
<accession>A0A973W2I2</accession>
<feature type="compositionally biased region" description="Basic and acidic residues" evidence="1">
    <location>
        <begin position="14"/>
        <end position="27"/>
    </location>
</feature>
<reference evidence="3" key="2">
    <citation type="journal article" date="2021" name="Int. J. Syst. Evol. Microbiol.">
        <title>Bradyrhizobium septentrionale sp. nov. (sv. septentrionale) and Bradyrhizobium quebecense sp. nov. (sv. septentrionale) associated with legumes native to Canada possess rearranged symbiosis genes and numerous insertion sequences.</title>
        <authorList>
            <person name="Bromfield E.S.P."/>
            <person name="Cloutier S."/>
        </authorList>
    </citation>
    <scope>NUCLEOTIDE SEQUENCE</scope>
    <source>
        <strain evidence="3">5S5</strain>
    </source>
</reference>
<proteinExistence type="predicted"/>
<evidence type="ECO:0000313" key="2">
    <source>
        <dbReference type="EMBL" id="NVI46202.1"/>
    </source>
</evidence>
<organism evidence="2">
    <name type="scientific">Bradyrhizobium septentrionale</name>
    <dbReference type="NCBI Taxonomy" id="1404411"/>
    <lineage>
        <taxon>Bacteria</taxon>
        <taxon>Pseudomonadati</taxon>
        <taxon>Pseudomonadota</taxon>
        <taxon>Alphaproteobacteria</taxon>
        <taxon>Hyphomicrobiales</taxon>
        <taxon>Nitrobacteraceae</taxon>
        <taxon>Bradyrhizobium</taxon>
    </lineage>
</organism>
<sequence>MTIRRRRFTQTQSLEERLTDEAKSLREEAKTLPPCAKKETLLRKARHDEVTAHLTEWLTSPGLKPPV</sequence>
<dbReference type="AlphaFoldDB" id="A0A973W2I2"/>
<gene>
    <name evidence="2" type="ORF">HAP48_025230</name>
    <name evidence="3" type="ORF">WDK88_20545</name>
</gene>
<evidence type="ECO:0000313" key="4">
    <source>
        <dbReference type="Proteomes" id="UP001432046"/>
    </source>
</evidence>
<dbReference type="Proteomes" id="UP001432046">
    <property type="component" value="Chromosome"/>
</dbReference>
<reference evidence="3" key="3">
    <citation type="submission" date="2024-03" db="EMBL/GenBank/DDBJ databases">
        <authorList>
            <person name="Bromfield E.S.P."/>
            <person name="Cloutier S."/>
        </authorList>
    </citation>
    <scope>NUCLEOTIDE SEQUENCE</scope>
    <source>
        <strain evidence="3">5S5</strain>
    </source>
</reference>
<dbReference type="EMBL" id="CP147711">
    <property type="protein sequence ID" value="WXC83792.1"/>
    <property type="molecule type" value="Genomic_DNA"/>
</dbReference>
<name>A0A973W2I2_9BRAD</name>
<protein>
    <submittedName>
        <fullName evidence="2">Uncharacterized protein</fullName>
    </submittedName>
</protein>